<accession>A0A3S2VN93</accession>
<dbReference type="OrthoDB" id="797432at2"/>
<keyword evidence="2" id="KW-1185">Reference proteome</keyword>
<comment type="caution">
    <text evidence="1">The sequence shown here is derived from an EMBL/GenBank/DDBJ whole genome shotgun (WGS) entry which is preliminary data.</text>
</comment>
<dbReference type="EMBL" id="SACK01000002">
    <property type="protein sequence ID" value="RVU01342.1"/>
    <property type="molecule type" value="Genomic_DNA"/>
</dbReference>
<proteinExistence type="predicted"/>
<sequence length="105" mass="12099">MKKSRYLLMAAWLMLFCFIAGQVIVYSHQHHALKHSITQKEGTFPQQTVAEKCLLCDAMHHTDMLQQHDQYICHLQPVSFKHPVFIYNFESFGLILAEGLSPPLA</sequence>
<protein>
    <submittedName>
        <fullName evidence="1">Uncharacterized protein</fullName>
    </submittedName>
</protein>
<dbReference type="AlphaFoldDB" id="A0A3S2VN93"/>
<evidence type="ECO:0000313" key="2">
    <source>
        <dbReference type="Proteomes" id="UP000282759"/>
    </source>
</evidence>
<name>A0A3S2VN93_9SPHI</name>
<evidence type="ECO:0000313" key="1">
    <source>
        <dbReference type="EMBL" id="RVU01342.1"/>
    </source>
</evidence>
<gene>
    <name evidence="1" type="ORF">EOD41_05095</name>
</gene>
<organism evidence="1 2">
    <name type="scientific">Mucilaginibacter limnophilus</name>
    <dbReference type="NCBI Taxonomy" id="1932778"/>
    <lineage>
        <taxon>Bacteria</taxon>
        <taxon>Pseudomonadati</taxon>
        <taxon>Bacteroidota</taxon>
        <taxon>Sphingobacteriia</taxon>
        <taxon>Sphingobacteriales</taxon>
        <taxon>Sphingobacteriaceae</taxon>
        <taxon>Mucilaginibacter</taxon>
    </lineage>
</organism>
<reference evidence="1 2" key="1">
    <citation type="submission" date="2019-01" db="EMBL/GenBank/DDBJ databases">
        <authorList>
            <person name="Chen W.-M."/>
        </authorList>
    </citation>
    <scope>NUCLEOTIDE SEQUENCE [LARGE SCALE GENOMIC DNA]</scope>
    <source>
        <strain evidence="1 2">YBJ-36</strain>
    </source>
</reference>
<dbReference type="RefSeq" id="WP_127703717.1">
    <property type="nucleotide sequence ID" value="NZ_SACK01000002.1"/>
</dbReference>
<dbReference type="Proteomes" id="UP000282759">
    <property type="component" value="Unassembled WGS sequence"/>
</dbReference>